<name>A0A645BTS7_9ZZZZ</name>
<dbReference type="EMBL" id="VSSQ01022278">
    <property type="protein sequence ID" value="MPM68478.1"/>
    <property type="molecule type" value="Genomic_DNA"/>
</dbReference>
<protein>
    <submittedName>
        <fullName evidence="1">Uncharacterized protein</fullName>
    </submittedName>
</protein>
<organism evidence="1">
    <name type="scientific">bioreactor metagenome</name>
    <dbReference type="NCBI Taxonomy" id="1076179"/>
    <lineage>
        <taxon>unclassified sequences</taxon>
        <taxon>metagenomes</taxon>
        <taxon>ecological metagenomes</taxon>
    </lineage>
</organism>
<evidence type="ECO:0000313" key="1">
    <source>
        <dbReference type="EMBL" id="MPM68478.1"/>
    </source>
</evidence>
<proteinExistence type="predicted"/>
<gene>
    <name evidence="1" type="ORF">SDC9_115411</name>
</gene>
<accession>A0A645BTS7</accession>
<sequence>MKIRVFAGEFLRFVAHERMHAQQRLPVELNKARLPLRVDEAECVDAKALHHAETARNRAVGHGPHDHMRRFGRVDDKIPERIVRGGGLRQVVVRLGLHGVDKIGELDRVLNKENRNVVANDIEIPVLGIKLGGKPAHVAHGVSRAARADDRRKAHKHRRFDVRILQKACPGIRGH</sequence>
<reference evidence="1" key="1">
    <citation type="submission" date="2019-08" db="EMBL/GenBank/DDBJ databases">
        <authorList>
            <person name="Kucharzyk K."/>
            <person name="Murdoch R.W."/>
            <person name="Higgins S."/>
            <person name="Loffler F."/>
        </authorList>
    </citation>
    <scope>NUCLEOTIDE SEQUENCE</scope>
</reference>
<comment type="caution">
    <text evidence="1">The sequence shown here is derived from an EMBL/GenBank/DDBJ whole genome shotgun (WGS) entry which is preliminary data.</text>
</comment>
<dbReference type="AlphaFoldDB" id="A0A645BTS7"/>